<feature type="region of interest" description="Disordered" evidence="1">
    <location>
        <begin position="1"/>
        <end position="61"/>
    </location>
</feature>
<feature type="compositionally biased region" description="Polar residues" evidence="1">
    <location>
        <begin position="44"/>
        <end position="54"/>
    </location>
</feature>
<gene>
    <name evidence="2" type="ORF">Scep_019549</name>
</gene>
<sequence>MYSIRGPGYSWKSLSNQTPRIRKSKQSKEAAKPGTVDVDCKSAPQLSQPTSSRGSRPPCNDFLDVTSTQEDFPSFHSLVDQCHK</sequence>
<organism evidence="2 3">
    <name type="scientific">Stephania cephalantha</name>
    <dbReference type="NCBI Taxonomy" id="152367"/>
    <lineage>
        <taxon>Eukaryota</taxon>
        <taxon>Viridiplantae</taxon>
        <taxon>Streptophyta</taxon>
        <taxon>Embryophyta</taxon>
        <taxon>Tracheophyta</taxon>
        <taxon>Spermatophyta</taxon>
        <taxon>Magnoliopsida</taxon>
        <taxon>Ranunculales</taxon>
        <taxon>Menispermaceae</taxon>
        <taxon>Menispermoideae</taxon>
        <taxon>Cissampelideae</taxon>
        <taxon>Stephania</taxon>
    </lineage>
</organism>
<comment type="caution">
    <text evidence="2">The sequence shown here is derived from an EMBL/GenBank/DDBJ whole genome shotgun (WGS) entry which is preliminary data.</text>
</comment>
<dbReference type="Proteomes" id="UP001419268">
    <property type="component" value="Unassembled WGS sequence"/>
</dbReference>
<evidence type="ECO:0000313" key="3">
    <source>
        <dbReference type="Proteomes" id="UP001419268"/>
    </source>
</evidence>
<keyword evidence="3" id="KW-1185">Reference proteome</keyword>
<accession>A0AAP0NNF3</accession>
<proteinExistence type="predicted"/>
<dbReference type="AlphaFoldDB" id="A0AAP0NNF3"/>
<name>A0AAP0NNF3_9MAGN</name>
<dbReference type="EMBL" id="JBBNAG010000008">
    <property type="protein sequence ID" value="KAK9112030.1"/>
    <property type="molecule type" value="Genomic_DNA"/>
</dbReference>
<reference evidence="2 3" key="1">
    <citation type="submission" date="2024-01" db="EMBL/GenBank/DDBJ databases">
        <title>Genome assemblies of Stephania.</title>
        <authorList>
            <person name="Yang L."/>
        </authorList>
    </citation>
    <scope>NUCLEOTIDE SEQUENCE [LARGE SCALE GENOMIC DNA]</scope>
    <source>
        <strain evidence="2">JXDWG</strain>
        <tissue evidence="2">Leaf</tissue>
    </source>
</reference>
<evidence type="ECO:0000313" key="2">
    <source>
        <dbReference type="EMBL" id="KAK9112030.1"/>
    </source>
</evidence>
<protein>
    <submittedName>
        <fullName evidence="2">Uncharacterized protein</fullName>
    </submittedName>
</protein>
<evidence type="ECO:0000256" key="1">
    <source>
        <dbReference type="SAM" id="MobiDB-lite"/>
    </source>
</evidence>